<dbReference type="RefSeq" id="WP_176718913.1">
    <property type="nucleotide sequence ID" value="NZ_MCRI01000017.1"/>
</dbReference>
<dbReference type="AlphaFoldDB" id="A0A1E3GRA1"/>
<protein>
    <submittedName>
        <fullName evidence="1">Uncharacterized protein</fullName>
    </submittedName>
</protein>
<evidence type="ECO:0000313" key="1">
    <source>
        <dbReference type="EMBL" id="ODN66544.1"/>
    </source>
</evidence>
<comment type="caution">
    <text evidence="1">The sequence shown here is derived from an EMBL/GenBank/DDBJ whole genome shotgun (WGS) entry which is preliminary data.</text>
</comment>
<evidence type="ECO:0000313" key="2">
    <source>
        <dbReference type="Proteomes" id="UP000094379"/>
    </source>
</evidence>
<gene>
    <name evidence="1" type="ORF">A9E74_01713</name>
</gene>
<sequence length="50" mass="5740">MKMPISHKLRVVGQKITPSDGGLESYTGPNACREWFPVIVRENFLKTLMY</sequence>
<keyword evidence="2" id="KW-1185">Reference proteome</keyword>
<dbReference type="Proteomes" id="UP000094379">
    <property type="component" value="Unassembled WGS sequence"/>
</dbReference>
<accession>A0A1E3GRA1</accession>
<dbReference type="STRING" id="291169.A9E74_01713"/>
<name>A0A1E3GRA1_9GAMM</name>
<organism evidence="1 2">
    <name type="scientific">Methylophaga muralis</name>
    <dbReference type="NCBI Taxonomy" id="291169"/>
    <lineage>
        <taxon>Bacteria</taxon>
        <taxon>Pseudomonadati</taxon>
        <taxon>Pseudomonadota</taxon>
        <taxon>Gammaproteobacteria</taxon>
        <taxon>Thiotrichales</taxon>
        <taxon>Piscirickettsiaceae</taxon>
        <taxon>Methylophaga</taxon>
    </lineage>
</organism>
<reference evidence="1 2" key="1">
    <citation type="submission" date="2016-07" db="EMBL/GenBank/DDBJ databases">
        <title>Draft Genome Sequence of Methylophaga muralis Bur 1.</title>
        <authorList>
            <person name="Vasilenko O.V."/>
            <person name="Doronina N.V."/>
            <person name="Shmareva M.N."/>
            <person name="Tarlachkov S.V."/>
            <person name="Mustakhimov I."/>
            <person name="Trotsenko Y.A."/>
        </authorList>
    </citation>
    <scope>NUCLEOTIDE SEQUENCE [LARGE SCALE GENOMIC DNA]</scope>
    <source>
        <strain evidence="1 2">Bur 1</strain>
    </source>
</reference>
<proteinExistence type="predicted"/>
<dbReference type="EMBL" id="MCRI01000017">
    <property type="protein sequence ID" value="ODN66544.1"/>
    <property type="molecule type" value="Genomic_DNA"/>
</dbReference>